<dbReference type="InterPro" id="IPR025202">
    <property type="entry name" value="PLD-like_dom"/>
</dbReference>
<dbReference type="PATRIC" id="fig|359131.3.peg.4324"/>
<dbReference type="GO" id="GO:0016891">
    <property type="term" value="F:RNA endonuclease activity producing 5'-phosphomonoesters, hydrolytic mechanism"/>
    <property type="evidence" value="ECO:0007669"/>
    <property type="project" value="TreeGrafter"/>
</dbReference>
<evidence type="ECO:0000256" key="2">
    <source>
        <dbReference type="ARBA" id="ARBA00008664"/>
    </source>
</evidence>
<dbReference type="PANTHER" id="PTHR43856">
    <property type="entry name" value="CARDIOLIPIN HYDROLASE"/>
    <property type="match status" value="1"/>
</dbReference>
<dbReference type="Pfam" id="PF13091">
    <property type="entry name" value="PLDc_2"/>
    <property type="match status" value="1"/>
</dbReference>
<dbReference type="Gene3D" id="3.30.870.10">
    <property type="entry name" value="Endonuclease Chain A"/>
    <property type="match status" value="1"/>
</dbReference>
<organism evidence="8 9">
    <name type="scientific">Streptomyces rubellomurinus (strain ATCC 31215)</name>
    <dbReference type="NCBI Taxonomy" id="359131"/>
    <lineage>
        <taxon>Bacteria</taxon>
        <taxon>Bacillati</taxon>
        <taxon>Actinomycetota</taxon>
        <taxon>Actinomycetes</taxon>
        <taxon>Kitasatosporales</taxon>
        <taxon>Streptomycetaceae</taxon>
        <taxon>Streptomyces</taxon>
    </lineage>
</organism>
<dbReference type="GO" id="GO:0004630">
    <property type="term" value="F:phospholipase D activity"/>
    <property type="evidence" value="ECO:0007669"/>
    <property type="project" value="UniProtKB-EC"/>
</dbReference>
<keyword evidence="4" id="KW-0378">Hydrolase</keyword>
<dbReference type="AlphaFoldDB" id="A0A0F2TEY5"/>
<keyword evidence="6" id="KW-0443">Lipid metabolism</keyword>
<comment type="catalytic activity">
    <reaction evidence="1">
        <text>a 1,2-diacyl-sn-glycero-3-phosphocholine + H2O = a 1,2-diacyl-sn-glycero-3-phosphate + choline + H(+)</text>
        <dbReference type="Rhea" id="RHEA:14445"/>
        <dbReference type="ChEBI" id="CHEBI:15354"/>
        <dbReference type="ChEBI" id="CHEBI:15377"/>
        <dbReference type="ChEBI" id="CHEBI:15378"/>
        <dbReference type="ChEBI" id="CHEBI:57643"/>
        <dbReference type="ChEBI" id="CHEBI:58608"/>
        <dbReference type="EC" id="3.1.4.4"/>
    </reaction>
</comment>
<dbReference type="GO" id="GO:0016042">
    <property type="term" value="P:lipid catabolic process"/>
    <property type="evidence" value="ECO:0007669"/>
    <property type="project" value="UniProtKB-KW"/>
</dbReference>
<gene>
    <name evidence="8" type="ORF">VM95_18530</name>
</gene>
<protein>
    <recommendedName>
        <fullName evidence="3">phospholipase D</fullName>
        <ecNumber evidence="3">3.1.4.4</ecNumber>
    </recommendedName>
</protein>
<evidence type="ECO:0000259" key="7">
    <source>
        <dbReference type="PROSITE" id="PS50035"/>
    </source>
</evidence>
<dbReference type="NCBIfam" id="NF038319">
    <property type="entry name" value="DISARM_DrmC_I"/>
    <property type="match status" value="1"/>
</dbReference>
<dbReference type="OrthoDB" id="3257334at2"/>
<dbReference type="EMBL" id="JZKH01000035">
    <property type="protein sequence ID" value="KJS60885.1"/>
    <property type="molecule type" value="Genomic_DNA"/>
</dbReference>
<evidence type="ECO:0000256" key="3">
    <source>
        <dbReference type="ARBA" id="ARBA00012027"/>
    </source>
</evidence>
<sequence length="256" mass="27259">MASSTTPIDPAAARQLGQLLTGTEAREIADRLTDGDTLTAALKVVAAGCRAEVRALLERGSGPGSPGTGQVVAVLRAVEGARSITTALDPLWTMPGHLAQSGPLTSSVAHLVDSARQSVTCSTFNFQRSSGLWGALSRAASRPEIDVRIYLDSQAADRHSKPGSPTTAEVAAHLRPGIVLRTREFDGGPVRNHAKFLAIDHRFLLVTSANFSWSAEYGNVEFGVLIDNPNLTESVEREIHQVEDQLYERVPGLGVT</sequence>
<evidence type="ECO:0000313" key="9">
    <source>
        <dbReference type="Proteomes" id="UP000033699"/>
    </source>
</evidence>
<dbReference type="RefSeq" id="WP_045698146.1">
    <property type="nucleotide sequence ID" value="NZ_JZKH01000035.1"/>
</dbReference>
<dbReference type="Proteomes" id="UP000033699">
    <property type="component" value="Unassembled WGS sequence"/>
</dbReference>
<dbReference type="SMART" id="SM00155">
    <property type="entry name" value="PLDc"/>
    <property type="match status" value="1"/>
</dbReference>
<dbReference type="EC" id="3.1.4.4" evidence="3"/>
<dbReference type="InterPro" id="IPR047955">
    <property type="entry name" value="DrmC-like"/>
</dbReference>
<dbReference type="SUPFAM" id="SSF56024">
    <property type="entry name" value="Phospholipase D/nuclease"/>
    <property type="match status" value="1"/>
</dbReference>
<dbReference type="InterPro" id="IPR001736">
    <property type="entry name" value="PLipase_D/transphosphatidylase"/>
</dbReference>
<accession>A0A0F2TEY5</accession>
<evidence type="ECO:0000256" key="1">
    <source>
        <dbReference type="ARBA" id="ARBA00000798"/>
    </source>
</evidence>
<evidence type="ECO:0000256" key="5">
    <source>
        <dbReference type="ARBA" id="ARBA00022963"/>
    </source>
</evidence>
<evidence type="ECO:0000256" key="6">
    <source>
        <dbReference type="ARBA" id="ARBA00023098"/>
    </source>
</evidence>
<dbReference type="InterPro" id="IPR051406">
    <property type="entry name" value="PLD_domain"/>
</dbReference>
<dbReference type="GO" id="GO:0006793">
    <property type="term" value="P:phosphorus metabolic process"/>
    <property type="evidence" value="ECO:0007669"/>
    <property type="project" value="UniProtKB-ARBA"/>
</dbReference>
<keyword evidence="5" id="KW-0442">Lipid degradation</keyword>
<evidence type="ECO:0000256" key="4">
    <source>
        <dbReference type="ARBA" id="ARBA00022801"/>
    </source>
</evidence>
<comment type="caution">
    <text evidence="8">The sequence shown here is derived from an EMBL/GenBank/DDBJ whole genome shotgun (WGS) entry which is preliminary data.</text>
</comment>
<evidence type="ECO:0000313" key="8">
    <source>
        <dbReference type="EMBL" id="KJS60885.1"/>
    </source>
</evidence>
<reference evidence="8 9" key="1">
    <citation type="submission" date="2015-02" db="EMBL/GenBank/DDBJ databases">
        <authorList>
            <person name="Ju K.-S."/>
            <person name="Doroghazi J.R."/>
            <person name="Metcalf W."/>
        </authorList>
    </citation>
    <scope>NUCLEOTIDE SEQUENCE [LARGE SCALE GENOMIC DNA]</scope>
    <source>
        <strain evidence="8 9">ATCC 31215</strain>
    </source>
</reference>
<name>A0A0F2TEY5_STRR3</name>
<comment type="similarity">
    <text evidence="2">Belongs to the phospholipase D family.</text>
</comment>
<dbReference type="PANTHER" id="PTHR43856:SF1">
    <property type="entry name" value="MITOCHONDRIAL CARDIOLIPIN HYDROLASE"/>
    <property type="match status" value="1"/>
</dbReference>
<feature type="domain" description="PLD phosphodiesterase" evidence="7">
    <location>
        <begin position="188"/>
        <end position="215"/>
    </location>
</feature>
<dbReference type="PROSITE" id="PS50035">
    <property type="entry name" value="PLD"/>
    <property type="match status" value="1"/>
</dbReference>
<proteinExistence type="inferred from homology"/>
<keyword evidence="9" id="KW-1185">Reference proteome</keyword>